<dbReference type="OrthoDB" id="9798496at2"/>
<keyword evidence="1" id="KW-0489">Methyltransferase</keyword>
<dbReference type="RefSeq" id="WP_125231141.1">
    <property type="nucleotide sequence ID" value="NZ_RWJI01000002.1"/>
</dbReference>
<evidence type="ECO:0000313" key="1">
    <source>
        <dbReference type="EMBL" id="RRQ51167.1"/>
    </source>
</evidence>
<reference evidence="1 2" key="1">
    <citation type="submission" date="2018-12" db="EMBL/GenBank/DDBJ databases">
        <authorList>
            <person name="Kim S.-J."/>
            <person name="Jung G.-Y."/>
        </authorList>
    </citation>
    <scope>NUCLEOTIDE SEQUENCE [LARGE SCALE GENOMIC DNA]</scope>
    <source>
        <strain evidence="1 2">03SU3-P</strain>
    </source>
</reference>
<comment type="caution">
    <text evidence="1">The sequence shown here is derived from an EMBL/GenBank/DDBJ whole genome shotgun (WGS) entry which is preliminary data.</text>
</comment>
<proteinExistence type="predicted"/>
<protein>
    <submittedName>
        <fullName evidence="1">Protein-L-isoaspartate O-methyltransferase</fullName>
    </submittedName>
</protein>
<keyword evidence="2" id="KW-1185">Reference proteome</keyword>
<gene>
    <name evidence="1" type="ORF">D7D48_09310</name>
</gene>
<dbReference type="Gene3D" id="3.40.50.150">
    <property type="entry name" value="Vaccinia Virus protein VP39"/>
    <property type="match status" value="1"/>
</dbReference>
<dbReference type="GO" id="GO:0032259">
    <property type="term" value="P:methylation"/>
    <property type="evidence" value="ECO:0007669"/>
    <property type="project" value="UniProtKB-KW"/>
</dbReference>
<accession>A0A3R8RRT0</accession>
<dbReference type="Pfam" id="PF01135">
    <property type="entry name" value="PCMT"/>
    <property type="match status" value="1"/>
</dbReference>
<sequence>MESVNFEEMRRSMVDSQLRTSGVTDLWVLSAMGSIPREDFVPLTHRSTAYMDRSIALDGGFVLSPSVSTALLLQAADVRADDHVLLVGKEDGYVAAILRTRVSALLSVTPDNVAAAQSSAPYSLIVIDGAAEELPAALVNLAADGARLVTGIIEGAVTRLAKGYVHKGNIALKSFEDSEIAPLPAFARKPEFVF</sequence>
<organism evidence="1 2">
    <name type="scientific">Sphingorhabdus wooponensis</name>
    <dbReference type="NCBI Taxonomy" id="940136"/>
    <lineage>
        <taxon>Bacteria</taxon>
        <taxon>Pseudomonadati</taxon>
        <taxon>Pseudomonadota</taxon>
        <taxon>Alphaproteobacteria</taxon>
        <taxon>Sphingomonadales</taxon>
        <taxon>Sphingomonadaceae</taxon>
        <taxon>Sphingorhabdus</taxon>
    </lineage>
</organism>
<dbReference type="AlphaFoldDB" id="A0A3R8RRT0"/>
<dbReference type="EMBL" id="RWJI01000002">
    <property type="protein sequence ID" value="RRQ51167.1"/>
    <property type="molecule type" value="Genomic_DNA"/>
</dbReference>
<dbReference type="GO" id="GO:0008168">
    <property type="term" value="F:methyltransferase activity"/>
    <property type="evidence" value="ECO:0007669"/>
    <property type="project" value="UniProtKB-KW"/>
</dbReference>
<dbReference type="InterPro" id="IPR029063">
    <property type="entry name" value="SAM-dependent_MTases_sf"/>
</dbReference>
<dbReference type="SUPFAM" id="SSF53335">
    <property type="entry name" value="S-adenosyl-L-methionine-dependent methyltransferases"/>
    <property type="match status" value="1"/>
</dbReference>
<dbReference type="Proteomes" id="UP000268553">
    <property type="component" value="Unassembled WGS sequence"/>
</dbReference>
<name>A0A3R8RRT0_9SPHN</name>
<keyword evidence="1" id="KW-0808">Transferase</keyword>
<evidence type="ECO:0000313" key="2">
    <source>
        <dbReference type="Proteomes" id="UP000268553"/>
    </source>
</evidence>